<dbReference type="Proteomes" id="UP000593562">
    <property type="component" value="Unassembled WGS sequence"/>
</dbReference>
<reference evidence="2 3" key="1">
    <citation type="journal article" date="2020" name="Nat. Commun.">
        <title>Genome of Tripterygium wilfordii and identification of cytochrome P450 involved in triptolide biosynthesis.</title>
        <authorList>
            <person name="Tu L."/>
            <person name="Su P."/>
            <person name="Zhang Z."/>
            <person name="Gao L."/>
            <person name="Wang J."/>
            <person name="Hu T."/>
            <person name="Zhou J."/>
            <person name="Zhang Y."/>
            <person name="Zhao Y."/>
            <person name="Liu Y."/>
            <person name="Song Y."/>
            <person name="Tong Y."/>
            <person name="Lu Y."/>
            <person name="Yang J."/>
            <person name="Xu C."/>
            <person name="Jia M."/>
            <person name="Peters R.J."/>
            <person name="Huang L."/>
            <person name="Gao W."/>
        </authorList>
    </citation>
    <scope>NUCLEOTIDE SEQUENCE [LARGE SCALE GENOMIC DNA]</scope>
    <source>
        <strain evidence="3">cv. XIE 37</strain>
        <tissue evidence="2">Leaf</tissue>
    </source>
</reference>
<feature type="region of interest" description="Disordered" evidence="1">
    <location>
        <begin position="152"/>
        <end position="219"/>
    </location>
</feature>
<dbReference type="PANTHER" id="PTHR38932:SF1">
    <property type="entry name" value="DUF4005 DOMAIN-CONTAINING PROTEIN"/>
    <property type="match status" value="1"/>
</dbReference>
<feature type="region of interest" description="Disordered" evidence="1">
    <location>
        <begin position="109"/>
        <end position="134"/>
    </location>
</feature>
<feature type="compositionally biased region" description="Polar residues" evidence="1">
    <location>
        <begin position="180"/>
        <end position="189"/>
    </location>
</feature>
<feature type="compositionally biased region" description="Basic and acidic residues" evidence="1">
    <location>
        <begin position="353"/>
        <end position="366"/>
    </location>
</feature>
<evidence type="ECO:0000256" key="1">
    <source>
        <dbReference type="SAM" id="MobiDB-lite"/>
    </source>
</evidence>
<feature type="region of interest" description="Disordered" evidence="1">
    <location>
        <begin position="353"/>
        <end position="373"/>
    </location>
</feature>
<organism evidence="2 3">
    <name type="scientific">Tripterygium wilfordii</name>
    <name type="common">Thunder God vine</name>
    <dbReference type="NCBI Taxonomy" id="458696"/>
    <lineage>
        <taxon>Eukaryota</taxon>
        <taxon>Viridiplantae</taxon>
        <taxon>Streptophyta</taxon>
        <taxon>Embryophyta</taxon>
        <taxon>Tracheophyta</taxon>
        <taxon>Spermatophyta</taxon>
        <taxon>Magnoliopsida</taxon>
        <taxon>eudicotyledons</taxon>
        <taxon>Gunneridae</taxon>
        <taxon>Pentapetalae</taxon>
        <taxon>rosids</taxon>
        <taxon>fabids</taxon>
        <taxon>Celastrales</taxon>
        <taxon>Celastraceae</taxon>
        <taxon>Tripterygium</taxon>
    </lineage>
</organism>
<keyword evidence="3" id="KW-1185">Reference proteome</keyword>
<dbReference type="InParanoid" id="A0A7J7CRW9"/>
<evidence type="ECO:0000313" key="2">
    <source>
        <dbReference type="EMBL" id="KAF5736709.1"/>
    </source>
</evidence>
<proteinExistence type="predicted"/>
<protein>
    <submittedName>
        <fullName evidence="2">Uncharacterized protein</fullName>
    </submittedName>
</protein>
<sequence>MMKKCRSFREENACFWGRRAGARWGGAVKSSTGARKLYPKVKVREGDDRRTALHDHEWACVLSLKDIQSLSLHESCSPVRQRLKVSSPLVAKISKPHVPDDVMPIVSISRAKEEKSDDGKVEDEERSNIRVSQIPRPRAVLSSPDNDAVIGHRNRVKAERDPVSKSRHLASNRHGVCKVISSNANNESPVNAKKENNAAGDKSEVKGKKGSATSVASQRRNVRLDKRSPLSAYKPDMSTRRLAIGDEDVFPLLLTVKMLGYSAILQLAVTGAGGEFGFWVKRSHHICIDAVCSVDACCRRATHRPCCKYLSAGLSRVCQRLLGSLLLSSGFATFAWIITAFFRGTLTITEPPQDMKKQKEASIDSKKKGKRPAKLGLDGVCKIESSSDNTMKKINDIDEIHNHELQTSKTSKVPKSSSFLDKEDFKACMSAIMRKKRRKYEANEKHNEGSLPPNSLPEQ</sequence>
<name>A0A7J7CRW9_TRIWF</name>
<dbReference type="EMBL" id="JAAARO010000014">
    <property type="protein sequence ID" value="KAF5736709.1"/>
    <property type="molecule type" value="Genomic_DNA"/>
</dbReference>
<dbReference type="PANTHER" id="PTHR38932">
    <property type="entry name" value="BNAC03G64660D PROTEIN"/>
    <property type="match status" value="1"/>
</dbReference>
<comment type="caution">
    <text evidence="2">The sequence shown here is derived from an EMBL/GenBank/DDBJ whole genome shotgun (WGS) entry which is preliminary data.</text>
</comment>
<dbReference type="AlphaFoldDB" id="A0A7J7CRW9"/>
<feature type="compositionally biased region" description="Basic and acidic residues" evidence="1">
    <location>
        <begin position="192"/>
        <end position="207"/>
    </location>
</feature>
<evidence type="ECO:0000313" key="3">
    <source>
        <dbReference type="Proteomes" id="UP000593562"/>
    </source>
</evidence>
<accession>A0A7J7CRW9</accession>
<feature type="region of interest" description="Disordered" evidence="1">
    <location>
        <begin position="438"/>
        <end position="459"/>
    </location>
</feature>
<feature type="compositionally biased region" description="Basic and acidic residues" evidence="1">
    <location>
        <begin position="110"/>
        <end position="119"/>
    </location>
</feature>
<gene>
    <name evidence="2" type="ORF">HS088_TW14G00859</name>
</gene>